<name>A0A422PNV5_9TRYP</name>
<dbReference type="RefSeq" id="XP_029228831.1">
    <property type="nucleotide sequence ID" value="XM_029371090.1"/>
</dbReference>
<proteinExistence type="predicted"/>
<dbReference type="EMBL" id="MKKU01000206">
    <property type="protein sequence ID" value="RNF19421.1"/>
    <property type="molecule type" value="Genomic_DNA"/>
</dbReference>
<comment type="caution">
    <text evidence="1">The sequence shown here is derived from an EMBL/GenBank/DDBJ whole genome shotgun (WGS) entry which is preliminary data.</text>
</comment>
<gene>
    <name evidence="1" type="ORF">Tco025E_04178</name>
</gene>
<keyword evidence="2" id="KW-1185">Reference proteome</keyword>
<reference evidence="1 2" key="1">
    <citation type="journal article" date="2018" name="BMC Genomics">
        <title>Genomic comparison of Trypanosoma conorhini and Trypanosoma rangeli to Trypanosoma cruzi strains of high and low virulence.</title>
        <authorList>
            <person name="Bradwell K.R."/>
            <person name="Koparde V.N."/>
            <person name="Matveyev A.V."/>
            <person name="Serrano M.G."/>
            <person name="Alves J.M."/>
            <person name="Parikh H."/>
            <person name="Huang B."/>
            <person name="Lee V."/>
            <person name="Espinosa-Alvarez O."/>
            <person name="Ortiz P.A."/>
            <person name="Costa-Martins A.G."/>
            <person name="Teixeira M.M."/>
            <person name="Buck G.A."/>
        </authorList>
    </citation>
    <scope>NUCLEOTIDE SEQUENCE [LARGE SCALE GENOMIC DNA]</scope>
    <source>
        <strain evidence="1 2">025E</strain>
    </source>
</reference>
<sequence length="768" mass="82971">MTKNAFTPVAGGAPAWVEENGSPDLADDEDRAEVAALQREVEQLACLNALCCPHQPLRGGNGAFAKASLRPRRRRNPTPRQEVATDQPIVPLLISGRHVAVVAFGPPQSGKSYTLFGSPQPAASVAAGDRKRGGTELPPLASTHTRGLITHFVRQLLDFARGRQKRLGKVATVDAEQTTTAGQIGDVDLLRAAFVAFQDDPPSAASASGQALSVFMYDLWNPASFAALQRTVRLCNSTANAGASGAEGGLAEDEAFSACSRDGSPDATKSRHAAAAVSLLVEGAMWMDVQAEDTMVAYQQRGLEHLTLLREKLHVLRVHAPLHVALLLRARPAEREARNILFNEIMAINEGPPPPPPMYHAAGVFIELQWTAAVASWSAFPPILHVAEAATATAPSDADPPSTLSLLLQNVRRWHARILLIPTIRSSPLHATDTMHALQKAVACKLSCSHPQRWFVPCTLDPVEAMRWELTNMRAELGTAKTQFSTAAEAKRRRLHALLSSIQQLTATVAERHSWARQLVLSWQHADCGSREALLRAWAKPMKKPWQLFALSDARQAEASGEDIHAEDVGAGLRRSPVYFLLLLPPPPANTLPGHRPTSLAAKQGAALESLRDLGTTTTTTPFPLFFDMNEDDLGDGSPVELSLRVRFAPGTPLSPRTHEGVVREAAVEVCLRALDGRCFLAAASLWQGGRRRTDAVPAVYVNGRPVPWQAAEKARPFATVKLPPPWEPLPLGARLVVGPYVFILASRGEATSLPFCSIGKRSPAHIQ</sequence>
<dbReference type="OrthoDB" id="246192at2759"/>
<dbReference type="SUPFAM" id="SSF52540">
    <property type="entry name" value="P-loop containing nucleoside triphosphate hydrolases"/>
    <property type="match status" value="1"/>
</dbReference>
<organism evidence="1 2">
    <name type="scientific">Trypanosoma conorhini</name>
    <dbReference type="NCBI Taxonomy" id="83891"/>
    <lineage>
        <taxon>Eukaryota</taxon>
        <taxon>Discoba</taxon>
        <taxon>Euglenozoa</taxon>
        <taxon>Kinetoplastea</taxon>
        <taxon>Metakinetoplastina</taxon>
        <taxon>Trypanosomatida</taxon>
        <taxon>Trypanosomatidae</taxon>
        <taxon>Trypanosoma</taxon>
    </lineage>
</organism>
<dbReference type="GeneID" id="40317789"/>
<evidence type="ECO:0000313" key="2">
    <source>
        <dbReference type="Proteomes" id="UP000284403"/>
    </source>
</evidence>
<dbReference type="AlphaFoldDB" id="A0A422PNV5"/>
<evidence type="ECO:0000313" key="1">
    <source>
        <dbReference type="EMBL" id="RNF19421.1"/>
    </source>
</evidence>
<dbReference type="InterPro" id="IPR027417">
    <property type="entry name" value="P-loop_NTPase"/>
</dbReference>
<dbReference type="Gene3D" id="3.40.850.10">
    <property type="entry name" value="Kinesin motor domain"/>
    <property type="match status" value="1"/>
</dbReference>
<dbReference type="Proteomes" id="UP000284403">
    <property type="component" value="Unassembled WGS sequence"/>
</dbReference>
<dbReference type="InterPro" id="IPR036961">
    <property type="entry name" value="Kinesin_motor_dom_sf"/>
</dbReference>
<evidence type="ECO:0008006" key="3">
    <source>
        <dbReference type="Google" id="ProtNLM"/>
    </source>
</evidence>
<protein>
    <recommendedName>
        <fullName evidence="3">Kinesin</fullName>
    </recommendedName>
</protein>
<accession>A0A422PNV5</accession>